<sequence>MEQTHQEEVNKLEAVVQNTKKVMKDLKCDYAENTKNLKEEIQQLQDQIQAQTNEVEKDKHLNDITEELTEIKSQLHKEVAAKAQMQQQCQKDAEDLEETLRRAKAEVHQLKDDKAEMGQDHRSKTQQLENEHAKIVKDLQDKTEQLQLPNPYLPKNDYVASTKNLNILTGNNENLMKQLNLVLDHPSSSSSPSASMLQAEIEHLKLKLAAEQMEKDSLKQNISNYRSKLEELKKSKFSSQSPEPEPTVARAYTTIRSSRKVLSRVKVEGPLREAYQKYSLKGAIEDKASEADSEVEEDTSVTPIIGRRLKKSCPAHFSIKIKPSTDKGKQRAPNTTDSSDSEDVVSANDVESDTSRIQELKKAEGMLTGVDH</sequence>
<evidence type="ECO:0000256" key="1">
    <source>
        <dbReference type="SAM" id="Coils"/>
    </source>
</evidence>
<proteinExistence type="predicted"/>
<dbReference type="HOGENOM" id="CLU_744050_0_0_1"/>
<feature type="region of interest" description="Disordered" evidence="2">
    <location>
        <begin position="316"/>
        <end position="372"/>
    </location>
</feature>
<evidence type="ECO:0000313" key="4">
    <source>
        <dbReference type="Proteomes" id="UP000053593"/>
    </source>
</evidence>
<gene>
    <name evidence="3" type="ORF">GYMLUDRAFT_253210</name>
</gene>
<protein>
    <submittedName>
        <fullName evidence="3">Uncharacterized protein</fullName>
    </submittedName>
</protein>
<keyword evidence="4" id="KW-1185">Reference proteome</keyword>
<dbReference type="EMBL" id="KN834923">
    <property type="protein sequence ID" value="KIK50174.1"/>
    <property type="molecule type" value="Genomic_DNA"/>
</dbReference>
<evidence type="ECO:0000256" key="2">
    <source>
        <dbReference type="SAM" id="MobiDB-lite"/>
    </source>
</evidence>
<feature type="coiled-coil region" evidence="1">
    <location>
        <begin position="9"/>
        <end position="145"/>
    </location>
</feature>
<organism evidence="3 4">
    <name type="scientific">Collybiopsis luxurians FD-317 M1</name>
    <dbReference type="NCBI Taxonomy" id="944289"/>
    <lineage>
        <taxon>Eukaryota</taxon>
        <taxon>Fungi</taxon>
        <taxon>Dikarya</taxon>
        <taxon>Basidiomycota</taxon>
        <taxon>Agaricomycotina</taxon>
        <taxon>Agaricomycetes</taxon>
        <taxon>Agaricomycetidae</taxon>
        <taxon>Agaricales</taxon>
        <taxon>Marasmiineae</taxon>
        <taxon>Omphalotaceae</taxon>
        <taxon>Collybiopsis</taxon>
        <taxon>Collybiopsis luxurians</taxon>
    </lineage>
</organism>
<dbReference type="Proteomes" id="UP000053593">
    <property type="component" value="Unassembled WGS sequence"/>
</dbReference>
<keyword evidence="1" id="KW-0175">Coiled coil</keyword>
<feature type="compositionally biased region" description="Basic and acidic residues" evidence="2">
    <location>
        <begin position="353"/>
        <end position="372"/>
    </location>
</feature>
<reference evidence="3 4" key="1">
    <citation type="submission" date="2014-04" db="EMBL/GenBank/DDBJ databases">
        <title>Evolutionary Origins and Diversification of the Mycorrhizal Mutualists.</title>
        <authorList>
            <consortium name="DOE Joint Genome Institute"/>
            <consortium name="Mycorrhizal Genomics Consortium"/>
            <person name="Kohler A."/>
            <person name="Kuo A."/>
            <person name="Nagy L.G."/>
            <person name="Floudas D."/>
            <person name="Copeland A."/>
            <person name="Barry K.W."/>
            <person name="Cichocki N."/>
            <person name="Veneault-Fourrey C."/>
            <person name="LaButti K."/>
            <person name="Lindquist E.A."/>
            <person name="Lipzen A."/>
            <person name="Lundell T."/>
            <person name="Morin E."/>
            <person name="Murat C."/>
            <person name="Riley R."/>
            <person name="Ohm R."/>
            <person name="Sun H."/>
            <person name="Tunlid A."/>
            <person name="Henrissat B."/>
            <person name="Grigoriev I.V."/>
            <person name="Hibbett D.S."/>
            <person name="Martin F."/>
        </authorList>
    </citation>
    <scope>NUCLEOTIDE SEQUENCE [LARGE SCALE GENOMIC DNA]</scope>
    <source>
        <strain evidence="3 4">FD-317 M1</strain>
    </source>
</reference>
<name>A0A0D0BL41_9AGAR</name>
<feature type="compositionally biased region" description="Low complexity" evidence="2">
    <location>
        <begin position="334"/>
        <end position="349"/>
    </location>
</feature>
<accession>A0A0D0BL41</accession>
<evidence type="ECO:0000313" key="3">
    <source>
        <dbReference type="EMBL" id="KIK50174.1"/>
    </source>
</evidence>
<dbReference type="AlphaFoldDB" id="A0A0D0BL41"/>
<feature type="coiled-coil region" evidence="1">
    <location>
        <begin position="194"/>
        <end position="235"/>
    </location>
</feature>